<keyword evidence="7" id="KW-0346">Stress response</keyword>
<evidence type="ECO:0000313" key="8">
    <source>
        <dbReference type="EMBL" id="OGF13899.1"/>
    </source>
</evidence>
<evidence type="ECO:0000256" key="2">
    <source>
        <dbReference type="ARBA" id="ARBA00022649"/>
    </source>
</evidence>
<dbReference type="Pfam" id="PF07927">
    <property type="entry name" value="HicA_toxin"/>
    <property type="match status" value="1"/>
</dbReference>
<sequence>MSRIPAITAKTIIRFLQSQGFEQARQKGSHRFFRHSDGRTATVPDHAGETLGKGIMTRILKDAELSIGVFLHWHTGRKTGIAK</sequence>
<keyword evidence="5" id="KW-0378">Hydrolase</keyword>
<accession>A0A1F5RHK9</accession>
<evidence type="ECO:0000256" key="1">
    <source>
        <dbReference type="ARBA" id="ARBA00006620"/>
    </source>
</evidence>
<dbReference type="InterPro" id="IPR012933">
    <property type="entry name" value="HicA_mRNA_interferase"/>
</dbReference>
<evidence type="ECO:0008006" key="10">
    <source>
        <dbReference type="Google" id="ProtNLM"/>
    </source>
</evidence>
<evidence type="ECO:0000256" key="4">
    <source>
        <dbReference type="ARBA" id="ARBA00022759"/>
    </source>
</evidence>
<keyword evidence="3" id="KW-0540">Nuclease</keyword>
<proteinExistence type="inferred from homology"/>
<dbReference type="PANTHER" id="PTHR34873">
    <property type="entry name" value="SSR1766 PROTEIN"/>
    <property type="match status" value="1"/>
</dbReference>
<evidence type="ECO:0000313" key="9">
    <source>
        <dbReference type="Proteomes" id="UP000177230"/>
    </source>
</evidence>
<keyword evidence="2" id="KW-1277">Toxin-antitoxin system</keyword>
<evidence type="ECO:0000256" key="5">
    <source>
        <dbReference type="ARBA" id="ARBA00022801"/>
    </source>
</evidence>
<dbReference type="GO" id="GO:0003729">
    <property type="term" value="F:mRNA binding"/>
    <property type="evidence" value="ECO:0007669"/>
    <property type="project" value="InterPro"/>
</dbReference>
<keyword evidence="6" id="KW-0694">RNA-binding</keyword>
<reference evidence="8 9" key="1">
    <citation type="journal article" date="2016" name="Nat. Commun.">
        <title>Thousands of microbial genomes shed light on interconnected biogeochemical processes in an aquifer system.</title>
        <authorList>
            <person name="Anantharaman K."/>
            <person name="Brown C.T."/>
            <person name="Hug L.A."/>
            <person name="Sharon I."/>
            <person name="Castelle C.J."/>
            <person name="Probst A.J."/>
            <person name="Thomas B.C."/>
            <person name="Singh A."/>
            <person name="Wilkins M.J."/>
            <person name="Karaoz U."/>
            <person name="Brodie E.L."/>
            <person name="Williams K.H."/>
            <person name="Hubbard S.S."/>
            <person name="Banfield J.F."/>
        </authorList>
    </citation>
    <scope>NUCLEOTIDE SEQUENCE [LARGE SCALE GENOMIC DNA]</scope>
</reference>
<dbReference type="AlphaFoldDB" id="A0A1F5RHK9"/>
<dbReference type="Gene3D" id="3.30.920.30">
    <property type="entry name" value="Hypothetical protein"/>
    <property type="match status" value="1"/>
</dbReference>
<comment type="caution">
    <text evidence="8">The sequence shown here is derived from an EMBL/GenBank/DDBJ whole genome shotgun (WGS) entry which is preliminary data.</text>
</comment>
<evidence type="ECO:0000256" key="7">
    <source>
        <dbReference type="ARBA" id="ARBA00023016"/>
    </source>
</evidence>
<protein>
    <recommendedName>
        <fullName evidence="10">Addiction module toxin, HicA family</fullName>
    </recommendedName>
</protein>
<dbReference type="GO" id="GO:0016787">
    <property type="term" value="F:hydrolase activity"/>
    <property type="evidence" value="ECO:0007669"/>
    <property type="project" value="UniProtKB-KW"/>
</dbReference>
<dbReference type="EMBL" id="MFFM01000011">
    <property type="protein sequence ID" value="OGF13899.1"/>
    <property type="molecule type" value="Genomic_DNA"/>
</dbReference>
<dbReference type="GO" id="GO:0004519">
    <property type="term" value="F:endonuclease activity"/>
    <property type="evidence" value="ECO:0007669"/>
    <property type="project" value="UniProtKB-KW"/>
</dbReference>
<gene>
    <name evidence="8" type="ORF">A2024_10675</name>
</gene>
<name>A0A1F5RHK9_9BACT</name>
<evidence type="ECO:0000256" key="3">
    <source>
        <dbReference type="ARBA" id="ARBA00022722"/>
    </source>
</evidence>
<dbReference type="Proteomes" id="UP000177230">
    <property type="component" value="Unassembled WGS sequence"/>
</dbReference>
<comment type="similarity">
    <text evidence="1">Belongs to the HicA mRNA interferase family.</text>
</comment>
<dbReference type="PANTHER" id="PTHR34873:SF3">
    <property type="entry name" value="ADDICTION MODULE TOXIN, HICA FAMILY"/>
    <property type="match status" value="1"/>
</dbReference>
<dbReference type="SUPFAM" id="SSF54786">
    <property type="entry name" value="YcfA/nrd intein domain"/>
    <property type="match status" value="1"/>
</dbReference>
<organism evidence="8 9">
    <name type="scientific">Candidatus Edwardsbacteria bacterium GWF2_54_11</name>
    <dbReference type="NCBI Taxonomy" id="1817851"/>
    <lineage>
        <taxon>Bacteria</taxon>
        <taxon>Candidatus Edwardsiibacteriota</taxon>
    </lineage>
</organism>
<keyword evidence="4" id="KW-0255">Endonuclease</keyword>
<evidence type="ECO:0000256" key="6">
    <source>
        <dbReference type="ARBA" id="ARBA00022884"/>
    </source>
</evidence>
<dbReference type="InterPro" id="IPR038570">
    <property type="entry name" value="HicA_sf"/>
</dbReference>